<organism evidence="1">
    <name type="scientific">candidate division CPR1 bacterium ADurb.Bin160</name>
    <dbReference type="NCBI Taxonomy" id="1852826"/>
    <lineage>
        <taxon>Bacteria</taxon>
        <taxon>candidate division CPR1</taxon>
    </lineage>
</organism>
<accession>A0A1V5ZK47</accession>
<dbReference type="AlphaFoldDB" id="A0A1V5ZK47"/>
<proteinExistence type="predicted"/>
<evidence type="ECO:0000313" key="1">
    <source>
        <dbReference type="EMBL" id="OQB40613.1"/>
    </source>
</evidence>
<dbReference type="EMBL" id="MWDB01000038">
    <property type="protein sequence ID" value="OQB40613.1"/>
    <property type="molecule type" value="Genomic_DNA"/>
</dbReference>
<comment type="caution">
    <text evidence="1">The sequence shown here is derived from an EMBL/GenBank/DDBJ whole genome shotgun (WGS) entry which is preliminary data.</text>
</comment>
<dbReference type="Proteomes" id="UP000485621">
    <property type="component" value="Unassembled WGS sequence"/>
</dbReference>
<reference evidence="1" key="1">
    <citation type="submission" date="2017-02" db="EMBL/GenBank/DDBJ databases">
        <title>Delving into the versatile metabolic prowess of the omnipresent phylum Bacteroidetes.</title>
        <authorList>
            <person name="Nobu M.K."/>
            <person name="Mei R."/>
            <person name="Narihiro T."/>
            <person name="Kuroda K."/>
            <person name="Liu W.-T."/>
        </authorList>
    </citation>
    <scope>NUCLEOTIDE SEQUENCE</scope>
    <source>
        <strain evidence="1">ADurb.Bin160</strain>
    </source>
</reference>
<gene>
    <name evidence="1" type="ORF">BWY04_01278</name>
</gene>
<name>A0A1V5ZK47_9BACT</name>
<sequence length="34" mass="4094">MKSPTITKTRFLDSQYKQQLLRVDEETYEKISTD</sequence>
<protein>
    <submittedName>
        <fullName evidence="1">Uncharacterized protein</fullName>
    </submittedName>
</protein>